<dbReference type="PATRIC" id="fig|1227457.3.peg.3975"/>
<dbReference type="Proteomes" id="UP000011680">
    <property type="component" value="Unassembled WGS sequence"/>
</dbReference>
<name>M0MRU6_9EURY</name>
<dbReference type="STRING" id="1227457.C451_20440"/>
<dbReference type="eggNOG" id="arCOG00608">
    <property type="taxonomic scope" value="Archaea"/>
</dbReference>
<evidence type="ECO:0000313" key="2">
    <source>
        <dbReference type="Proteomes" id="UP000011680"/>
    </source>
</evidence>
<gene>
    <name evidence="1" type="ORF">C451_20440</name>
</gene>
<organism evidence="1 2">
    <name type="scientific">Halococcus thailandensis JCM 13552</name>
    <dbReference type="NCBI Taxonomy" id="1227457"/>
    <lineage>
        <taxon>Archaea</taxon>
        <taxon>Methanobacteriati</taxon>
        <taxon>Methanobacteriota</taxon>
        <taxon>Stenosarchaea group</taxon>
        <taxon>Halobacteria</taxon>
        <taxon>Halobacteriales</taxon>
        <taxon>Halococcaceae</taxon>
        <taxon>Halococcus</taxon>
    </lineage>
</organism>
<protein>
    <submittedName>
        <fullName evidence="1">Transcriptional regulator</fullName>
    </submittedName>
</protein>
<proteinExistence type="predicted"/>
<reference evidence="1 2" key="1">
    <citation type="journal article" date="2014" name="PLoS Genet.">
        <title>Phylogenetically driven sequencing of extremely halophilic archaea reveals strategies for static and dynamic osmo-response.</title>
        <authorList>
            <person name="Becker E.A."/>
            <person name="Seitzer P.M."/>
            <person name="Tritt A."/>
            <person name="Larsen D."/>
            <person name="Krusor M."/>
            <person name="Yao A.I."/>
            <person name="Wu D."/>
            <person name="Madern D."/>
            <person name="Eisen J.A."/>
            <person name="Darling A.E."/>
            <person name="Facciotti M.T."/>
        </authorList>
    </citation>
    <scope>NUCLEOTIDE SEQUENCE [LARGE SCALE GENOMIC DNA]</scope>
    <source>
        <strain evidence="1 2">JCM 13552</strain>
    </source>
</reference>
<dbReference type="AlphaFoldDB" id="M0MRU6"/>
<accession>M0MRU6</accession>
<evidence type="ECO:0000313" key="1">
    <source>
        <dbReference type="EMBL" id="EMA48452.1"/>
    </source>
</evidence>
<dbReference type="EMBL" id="AOMF01000192">
    <property type="protein sequence ID" value="EMA48452.1"/>
    <property type="molecule type" value="Genomic_DNA"/>
</dbReference>
<sequence>MDRDVYQCTAGDLATRDVTYKMENEEAGSVEQTMAEQGYDVAPVHDGNQPIGYIEREGLSTVSDSSPISDHLRRITLDEIISTNATFADVLEALSEDPFYFLGGRNQVTGILTRADLNTSPAYIYLYDRISLLEGQLREVVRENAPEWMDAPAVDLHPEVREGIQERYEQAERANIELDPVDYTQFSTLAKVVWSIEDCWQRCDFASGDSANNYFEDVVDVRNAVAHSNLLVENTEGGLMNGRTVSILLEAYDTIEQCLDALN</sequence>
<comment type="caution">
    <text evidence="1">The sequence shown here is derived from an EMBL/GenBank/DDBJ whole genome shotgun (WGS) entry which is preliminary data.</text>
</comment>
<dbReference type="SUPFAM" id="SSF54631">
    <property type="entry name" value="CBS-domain pair"/>
    <property type="match status" value="1"/>
</dbReference>
<dbReference type="InterPro" id="IPR046342">
    <property type="entry name" value="CBS_dom_sf"/>
</dbReference>
<keyword evidence="2" id="KW-1185">Reference proteome</keyword>